<evidence type="ECO:0000313" key="1">
    <source>
        <dbReference type="EMBL" id="GIX94326.1"/>
    </source>
</evidence>
<sequence>MEAYSLTEACFKNSSPSPILMDGQGNTAHGPSGTELIDHLWSASLTFLSREKLLLPEICFQERKASTVKESADIVERE</sequence>
<reference evidence="1 2" key="1">
    <citation type="submission" date="2021-06" db="EMBL/GenBank/DDBJ databases">
        <title>Caerostris extrusa draft genome.</title>
        <authorList>
            <person name="Kono N."/>
            <person name="Arakawa K."/>
        </authorList>
    </citation>
    <scope>NUCLEOTIDE SEQUENCE [LARGE SCALE GENOMIC DNA]</scope>
</reference>
<organism evidence="1 2">
    <name type="scientific">Caerostris extrusa</name>
    <name type="common">Bark spider</name>
    <name type="synonym">Caerostris bankana</name>
    <dbReference type="NCBI Taxonomy" id="172846"/>
    <lineage>
        <taxon>Eukaryota</taxon>
        <taxon>Metazoa</taxon>
        <taxon>Ecdysozoa</taxon>
        <taxon>Arthropoda</taxon>
        <taxon>Chelicerata</taxon>
        <taxon>Arachnida</taxon>
        <taxon>Araneae</taxon>
        <taxon>Araneomorphae</taxon>
        <taxon>Entelegynae</taxon>
        <taxon>Araneoidea</taxon>
        <taxon>Araneidae</taxon>
        <taxon>Caerostris</taxon>
    </lineage>
</organism>
<dbReference type="AlphaFoldDB" id="A0AAV4PDV7"/>
<evidence type="ECO:0000313" key="2">
    <source>
        <dbReference type="Proteomes" id="UP001054945"/>
    </source>
</evidence>
<gene>
    <name evidence="1" type="ORF">CEXT_729981</name>
</gene>
<dbReference type="EMBL" id="BPLR01004361">
    <property type="protein sequence ID" value="GIX94326.1"/>
    <property type="molecule type" value="Genomic_DNA"/>
</dbReference>
<proteinExistence type="predicted"/>
<dbReference type="Proteomes" id="UP001054945">
    <property type="component" value="Unassembled WGS sequence"/>
</dbReference>
<comment type="caution">
    <text evidence="1">The sequence shown here is derived from an EMBL/GenBank/DDBJ whole genome shotgun (WGS) entry which is preliminary data.</text>
</comment>
<accession>A0AAV4PDV7</accession>
<protein>
    <submittedName>
        <fullName evidence="1">Uncharacterized protein</fullName>
    </submittedName>
</protein>
<keyword evidence="2" id="KW-1185">Reference proteome</keyword>
<name>A0AAV4PDV7_CAEEX</name>